<accession>A0A1F6DJ17</accession>
<dbReference type="Proteomes" id="UP000176511">
    <property type="component" value="Unassembled WGS sequence"/>
</dbReference>
<sequence>MINLKTEAFVLPVRIKPELLEVFEHPIIFYLTHHSDKRRILPTFVILDCKKQELQYTVSYLPENIKKIEDHEDQEILNGSLQHNPHCSLKINNEHFLTIVDQARYFYHVDRARNEMILYTANDLASSTGKNIYNICSTAYKDADDADFFYFSAATLRGPADEKELLFYRARLDLSEFELLYTEQRAEGRAPHVTKKIGNCLLNSKFVVANLTNNKTGQVFTGEGPYIRFMYKSLYRSFCALHDKIFKEPLPGDEHAFLTTILHDEDFIVYMQSKGRNLFEICANDEDYSFSVDKGEITLLNLDTKKLEVYRTANCMPAHFEIDDETNTVYISSHNFIMLPKHGYLGPAAIEEFSFTGEKLERKGVFSHPDGYRFTTHRFFKYKGKRYLCTFGQPNRLFFVDADTMEMLYHDDIEEDLLSGQSNINDFLNYTNTESFAIRAIEISSDGQYLFLLSHHFIYFYSFPERKIVQKIRYTSDIPLGENLNLKDFRKLTSHVNYLI</sequence>
<protein>
    <submittedName>
        <fullName evidence="1">Uncharacterized protein</fullName>
    </submittedName>
</protein>
<dbReference type="InterPro" id="IPR011044">
    <property type="entry name" value="Quino_amine_DH_bsu"/>
</dbReference>
<gene>
    <name evidence="1" type="ORF">A3C87_00205</name>
</gene>
<dbReference type="SUPFAM" id="SSF50969">
    <property type="entry name" value="YVTN repeat-like/Quinoprotein amine dehydrogenase"/>
    <property type="match status" value="1"/>
</dbReference>
<comment type="caution">
    <text evidence="1">The sequence shown here is derived from an EMBL/GenBank/DDBJ whole genome shotgun (WGS) entry which is preliminary data.</text>
</comment>
<proteinExistence type="predicted"/>
<evidence type="ECO:0000313" key="2">
    <source>
        <dbReference type="Proteomes" id="UP000176511"/>
    </source>
</evidence>
<dbReference type="AlphaFoldDB" id="A0A1F6DJ17"/>
<dbReference type="EMBL" id="MFLE01000018">
    <property type="protein sequence ID" value="OGG61395.1"/>
    <property type="molecule type" value="Genomic_DNA"/>
</dbReference>
<name>A0A1F6DJ17_9BACT</name>
<organism evidence="1 2">
    <name type="scientific">Candidatus Kaiserbacteria bacterium RIFCSPHIGHO2_02_FULL_49_34</name>
    <dbReference type="NCBI Taxonomy" id="1798491"/>
    <lineage>
        <taxon>Bacteria</taxon>
        <taxon>Candidatus Kaiseribacteriota</taxon>
    </lineage>
</organism>
<evidence type="ECO:0000313" key="1">
    <source>
        <dbReference type="EMBL" id="OGG61395.1"/>
    </source>
</evidence>
<reference evidence="1 2" key="1">
    <citation type="journal article" date="2016" name="Nat. Commun.">
        <title>Thousands of microbial genomes shed light on interconnected biogeochemical processes in an aquifer system.</title>
        <authorList>
            <person name="Anantharaman K."/>
            <person name="Brown C.T."/>
            <person name="Hug L.A."/>
            <person name="Sharon I."/>
            <person name="Castelle C.J."/>
            <person name="Probst A.J."/>
            <person name="Thomas B.C."/>
            <person name="Singh A."/>
            <person name="Wilkins M.J."/>
            <person name="Karaoz U."/>
            <person name="Brodie E.L."/>
            <person name="Williams K.H."/>
            <person name="Hubbard S.S."/>
            <person name="Banfield J.F."/>
        </authorList>
    </citation>
    <scope>NUCLEOTIDE SEQUENCE [LARGE SCALE GENOMIC DNA]</scope>
</reference>